<evidence type="ECO:0000256" key="7">
    <source>
        <dbReference type="ARBA" id="ARBA00022670"/>
    </source>
</evidence>
<dbReference type="OrthoDB" id="9802683at2"/>
<evidence type="ECO:0000256" key="11">
    <source>
        <dbReference type="ARBA" id="ARBA00022833"/>
    </source>
</evidence>
<organism evidence="19 20">
    <name type="scientific">Montanilutibacter psychrotolerans</name>
    <dbReference type="NCBI Taxonomy" id="1327343"/>
    <lineage>
        <taxon>Bacteria</taxon>
        <taxon>Pseudomonadati</taxon>
        <taxon>Pseudomonadota</taxon>
        <taxon>Gammaproteobacteria</taxon>
        <taxon>Lysobacterales</taxon>
        <taxon>Lysobacteraceae</taxon>
        <taxon>Montanilutibacter</taxon>
    </lineage>
</organism>
<keyword evidence="11" id="KW-0862">Zinc</keyword>
<proteinExistence type="predicted"/>
<dbReference type="InterPro" id="IPR013783">
    <property type="entry name" value="Ig-like_fold"/>
</dbReference>
<dbReference type="GO" id="GO:0008270">
    <property type="term" value="F:zinc ion binding"/>
    <property type="evidence" value="ECO:0007669"/>
    <property type="project" value="InterPro"/>
</dbReference>
<dbReference type="PANTHER" id="PTHR13062">
    <property type="entry name" value="COLLAGENASE"/>
    <property type="match status" value="1"/>
</dbReference>
<protein>
    <recommendedName>
        <fullName evidence="5">microbial collagenase</fullName>
        <ecNumber evidence="5">3.4.24.3</ecNumber>
    </recommendedName>
</protein>
<keyword evidence="15" id="KW-0865">Zymogen</keyword>
<gene>
    <name evidence="19" type="ORF">EER27_14630</name>
</gene>
<comment type="cofactor">
    <cofactor evidence="2">
        <name>Ca(2+)</name>
        <dbReference type="ChEBI" id="CHEBI:29108"/>
    </cofactor>
</comment>
<keyword evidence="7" id="KW-0645">Protease</keyword>
<evidence type="ECO:0000256" key="8">
    <source>
        <dbReference type="ARBA" id="ARBA00022723"/>
    </source>
</evidence>
<evidence type="ECO:0000256" key="17">
    <source>
        <dbReference type="SAM" id="SignalP"/>
    </source>
</evidence>
<dbReference type="Gene3D" id="3.40.30.160">
    <property type="entry name" value="Collagenase ColT, N-terminal domain"/>
    <property type="match status" value="1"/>
</dbReference>
<dbReference type="Pfam" id="PF08453">
    <property type="entry name" value="Peptidase_M9_N"/>
    <property type="match status" value="1"/>
</dbReference>
<dbReference type="PROSITE" id="PS50093">
    <property type="entry name" value="PKD"/>
    <property type="match status" value="1"/>
</dbReference>
<dbReference type="Pfam" id="PF01752">
    <property type="entry name" value="Peptidase_M9"/>
    <property type="match status" value="1"/>
</dbReference>
<evidence type="ECO:0000313" key="19">
    <source>
        <dbReference type="EMBL" id="RNF82382.1"/>
    </source>
</evidence>
<dbReference type="GO" id="GO:0006508">
    <property type="term" value="P:proteolysis"/>
    <property type="evidence" value="ECO:0007669"/>
    <property type="project" value="UniProtKB-KW"/>
</dbReference>
<dbReference type="Pfam" id="PF18911">
    <property type="entry name" value="PKD_4"/>
    <property type="match status" value="1"/>
</dbReference>
<dbReference type="Gene3D" id="1.10.390.20">
    <property type="match status" value="1"/>
</dbReference>
<dbReference type="PANTHER" id="PTHR13062:SF9">
    <property type="entry name" value="MICROBIAL COLLAGENASE"/>
    <property type="match status" value="1"/>
</dbReference>
<dbReference type="InterPro" id="IPR007280">
    <property type="entry name" value="Peptidase_C_arc/bac"/>
</dbReference>
<evidence type="ECO:0000259" key="18">
    <source>
        <dbReference type="PROSITE" id="PS50093"/>
    </source>
</evidence>
<keyword evidence="20" id="KW-1185">Reference proteome</keyword>
<keyword evidence="12" id="KW-0106">Calcium</keyword>
<evidence type="ECO:0000313" key="20">
    <source>
        <dbReference type="Proteomes" id="UP000267049"/>
    </source>
</evidence>
<dbReference type="CDD" id="cd00146">
    <property type="entry name" value="PKD"/>
    <property type="match status" value="1"/>
</dbReference>
<dbReference type="GO" id="GO:0004222">
    <property type="term" value="F:metalloendopeptidase activity"/>
    <property type="evidence" value="ECO:0007669"/>
    <property type="project" value="UniProtKB-EC"/>
</dbReference>
<dbReference type="SUPFAM" id="SSF49299">
    <property type="entry name" value="PKD domain"/>
    <property type="match status" value="1"/>
</dbReference>
<evidence type="ECO:0000256" key="5">
    <source>
        <dbReference type="ARBA" id="ARBA00012653"/>
    </source>
</evidence>
<evidence type="ECO:0000256" key="4">
    <source>
        <dbReference type="ARBA" id="ARBA00004613"/>
    </source>
</evidence>
<dbReference type="PRINTS" id="PR00931">
    <property type="entry name" value="MICOLLPTASE"/>
</dbReference>
<feature type="active site" evidence="16">
    <location>
        <position position="539"/>
    </location>
</feature>
<accession>A0A3M8SUI0</accession>
<reference evidence="19 20" key="1">
    <citation type="submission" date="2018-11" db="EMBL/GenBank/DDBJ databases">
        <title>Lysobacter cryohumiis sp. nov., isolated from soil in the Tianshan Mountains, Xinjiang, China.</title>
        <authorList>
            <person name="Luo Y."/>
            <person name="Sheng H."/>
        </authorList>
    </citation>
    <scope>NUCLEOTIDE SEQUENCE [LARGE SCALE GENOMIC DNA]</scope>
    <source>
        <strain evidence="19 20">ZS60</strain>
    </source>
</reference>
<keyword evidence="14" id="KW-0482">Metalloprotease</keyword>
<evidence type="ECO:0000256" key="12">
    <source>
        <dbReference type="ARBA" id="ARBA00022837"/>
    </source>
</evidence>
<dbReference type="Pfam" id="PF04151">
    <property type="entry name" value="PPC"/>
    <property type="match status" value="1"/>
</dbReference>
<dbReference type="Gene3D" id="2.60.40.10">
    <property type="entry name" value="Immunoglobulins"/>
    <property type="match status" value="1"/>
</dbReference>
<evidence type="ECO:0000256" key="14">
    <source>
        <dbReference type="ARBA" id="ARBA00023049"/>
    </source>
</evidence>
<dbReference type="InterPro" id="IPR035986">
    <property type="entry name" value="PKD_dom_sf"/>
</dbReference>
<keyword evidence="8" id="KW-0479">Metal-binding</keyword>
<comment type="caution">
    <text evidence="19">The sequence shown here is derived from an EMBL/GenBank/DDBJ whole genome shotgun (WGS) entry which is preliminary data.</text>
</comment>
<dbReference type="InterPro" id="IPR013661">
    <property type="entry name" value="Peptidase_M9_N_dom"/>
</dbReference>
<keyword evidence="9 17" id="KW-0732">Signal</keyword>
<dbReference type="EMBL" id="RIBS01000008">
    <property type="protein sequence ID" value="RNF82382.1"/>
    <property type="molecule type" value="Genomic_DNA"/>
</dbReference>
<comment type="subcellular location">
    <subcellularLocation>
        <location evidence="4">Secreted</location>
    </subcellularLocation>
</comment>
<evidence type="ECO:0000256" key="10">
    <source>
        <dbReference type="ARBA" id="ARBA00022801"/>
    </source>
</evidence>
<keyword evidence="13" id="KW-0843">Virulence</keyword>
<dbReference type="SMART" id="SM00089">
    <property type="entry name" value="PKD"/>
    <property type="match status" value="1"/>
</dbReference>
<dbReference type="Proteomes" id="UP000267049">
    <property type="component" value="Unassembled WGS sequence"/>
</dbReference>
<evidence type="ECO:0000256" key="1">
    <source>
        <dbReference type="ARBA" id="ARBA00000424"/>
    </source>
</evidence>
<evidence type="ECO:0000256" key="2">
    <source>
        <dbReference type="ARBA" id="ARBA00001913"/>
    </source>
</evidence>
<evidence type="ECO:0000256" key="9">
    <source>
        <dbReference type="ARBA" id="ARBA00022729"/>
    </source>
</evidence>
<sequence>MQISRRSVPAWLAGTAAAAAVFLSYAATSGRTETRGVAPSVQAGTTAAASQLIAARTNAAGRLVAGITPSTERQVFGDHVQQRPLPPNLRIPLQPSEGHWLRTGTDTSAQRANLLSRPSVRTSNGRSALTAAAACDVNRFGALSGAALVTAIKTSETGCINELFGLKGAAAQRTFNEAKMVTVANGLRTASLSYDGTNAGSTLQLVLFMRAGYYVQFYDDAVGNYGSALTSAVRGALDAYIGNANFGRIDNVHGEVLAEVVTLIDSSGENARYLSTVSRLLDGYNTSYNAHYWMKAAVNNAYTVLFRGHDNDAFRAAVQANSAIVDTLNRFVTRHFAQLGGEQDYLVANAGREMGRFLQYDGALRTKVRPLAKSMLDRSQITGNTAKLWMGVGEMVDFHDKANCSYYQLCDYTARIDAAVLPVRHQCSSTLRIRAQALTAAELAQSCATVAGQEAYFHQQLATAKRPVANDNNSALEMVVFRSSDDYGTYAGALYGIDTNNGGMYLEGNPSRPGNQARFIAYQAEWLLPKFEIWNLTHEYVHYLDGRFDMFGDFQAAMSQKTVWWVEGLAEYLSYSYRKEDYVRAREQAATGAYKLSQIHGNDYASGSTRVYQWGYLAVRYMFEKRHGDVDSILGYFRPGNYTGYGTFMAGIGTRYDQAFAGWLPCAADPQSTTCGNTPPVASFTAVTSGTQVLFRSTATDANGRVASQVWDFGDGTSSTLKDVLKTYSSPGTYQAKLTVTDDHGASHTQVRAITVVRTLACPASDVRVLGRNCMRSGLSAAAGQTLYFYIQVPAGVKRLSLGLTGASGGGNPDLYVSTTGWASPASFTHRSATNNKIEQVVLTNPAAGYVYVSVHARTAITKAVLRSEY</sequence>
<keyword evidence="6" id="KW-0964">Secreted</keyword>
<comment type="cofactor">
    <cofactor evidence="3">
        <name>Zn(2+)</name>
        <dbReference type="ChEBI" id="CHEBI:29105"/>
    </cofactor>
</comment>
<dbReference type="InterPro" id="IPR002169">
    <property type="entry name" value="Peptidase_M9A/M9B"/>
</dbReference>
<dbReference type="InterPro" id="IPR000601">
    <property type="entry name" value="PKD_dom"/>
</dbReference>
<evidence type="ECO:0000256" key="6">
    <source>
        <dbReference type="ARBA" id="ARBA00022525"/>
    </source>
</evidence>
<evidence type="ECO:0000256" key="3">
    <source>
        <dbReference type="ARBA" id="ARBA00001947"/>
    </source>
</evidence>
<evidence type="ECO:0000256" key="13">
    <source>
        <dbReference type="ARBA" id="ARBA00023026"/>
    </source>
</evidence>
<dbReference type="Gene3D" id="2.60.120.380">
    <property type="match status" value="1"/>
</dbReference>
<keyword evidence="10" id="KW-0378">Hydrolase</keyword>
<dbReference type="AlphaFoldDB" id="A0A3M8SUI0"/>
<feature type="chain" id="PRO_5018012735" description="microbial collagenase" evidence="17">
    <location>
        <begin position="27"/>
        <end position="870"/>
    </location>
</feature>
<evidence type="ECO:0000256" key="16">
    <source>
        <dbReference type="PIRSR" id="PIRSR602169-1"/>
    </source>
</evidence>
<evidence type="ECO:0000256" key="15">
    <source>
        <dbReference type="ARBA" id="ARBA00023145"/>
    </source>
</evidence>
<comment type="catalytic activity">
    <reaction evidence="1">
        <text>Digestion of native collagen in the triple helical region at Xaa-|-Gly bonds. With synthetic peptides, a preference is shown for Gly at P3 and P1', Pro and Ala at P2 and P2', and hydroxyproline, Ala or Arg at P3'.</text>
        <dbReference type="EC" id="3.4.24.3"/>
    </reaction>
</comment>
<feature type="signal peptide" evidence="17">
    <location>
        <begin position="1"/>
        <end position="26"/>
    </location>
</feature>
<name>A0A3M8SUI0_9GAMM</name>
<dbReference type="InterPro" id="IPR022409">
    <property type="entry name" value="PKD/Chitinase_dom"/>
</dbReference>
<feature type="domain" description="PKD" evidence="18">
    <location>
        <begin position="676"/>
        <end position="756"/>
    </location>
</feature>
<dbReference type="EC" id="3.4.24.3" evidence="5"/>
<dbReference type="RefSeq" id="WP_123088878.1">
    <property type="nucleotide sequence ID" value="NZ_RIBS01000008.1"/>
</dbReference>
<dbReference type="GO" id="GO:0005576">
    <property type="term" value="C:extracellular region"/>
    <property type="evidence" value="ECO:0007669"/>
    <property type="project" value="UniProtKB-SubCell"/>
</dbReference>